<feature type="transmembrane region" description="Helical" evidence="1">
    <location>
        <begin position="44"/>
        <end position="64"/>
    </location>
</feature>
<keyword evidence="1" id="KW-0472">Membrane</keyword>
<evidence type="ECO:0000313" key="2">
    <source>
        <dbReference type="EMBL" id="MFC3680831.1"/>
    </source>
</evidence>
<feature type="transmembrane region" description="Helical" evidence="1">
    <location>
        <begin position="12"/>
        <end position="32"/>
    </location>
</feature>
<proteinExistence type="predicted"/>
<name>A0ABV7VTD3_9GAMM</name>
<keyword evidence="1" id="KW-0812">Transmembrane</keyword>
<dbReference type="InterPro" id="IPR018643">
    <property type="entry name" value="DUF2069_membrane"/>
</dbReference>
<feature type="transmembrane region" description="Helical" evidence="1">
    <location>
        <begin position="100"/>
        <end position="119"/>
    </location>
</feature>
<reference evidence="3" key="1">
    <citation type="journal article" date="2019" name="Int. J. Syst. Evol. Microbiol.">
        <title>The Global Catalogue of Microorganisms (GCM) 10K type strain sequencing project: providing services to taxonomists for standard genome sequencing and annotation.</title>
        <authorList>
            <consortium name="The Broad Institute Genomics Platform"/>
            <consortium name="The Broad Institute Genome Sequencing Center for Infectious Disease"/>
            <person name="Wu L."/>
            <person name="Ma J."/>
        </authorList>
    </citation>
    <scope>NUCLEOTIDE SEQUENCE [LARGE SCALE GENOMIC DNA]</scope>
    <source>
        <strain evidence="3">KCTC 42424</strain>
    </source>
</reference>
<dbReference type="Proteomes" id="UP001595722">
    <property type="component" value="Unassembled WGS sequence"/>
</dbReference>
<dbReference type="RefSeq" id="WP_376866930.1">
    <property type="nucleotide sequence ID" value="NZ_JBHRYB010000013.1"/>
</dbReference>
<evidence type="ECO:0000256" key="1">
    <source>
        <dbReference type="SAM" id="Phobius"/>
    </source>
</evidence>
<sequence>MTAAESNHTGKAFSFMLSSYLVTAIILLVSTFDNPPQNIESTLMFIVAGLGIWLFKVLPLLLFIPGLLRRSHKASAWLSYMSMLYFILAVLLAFTPGASLWGWGLVLASSSLFISSMLFTRWKKADQQPTD</sequence>
<dbReference type="Pfam" id="PF09842">
    <property type="entry name" value="DUF2069"/>
    <property type="match status" value="1"/>
</dbReference>
<evidence type="ECO:0000313" key="3">
    <source>
        <dbReference type="Proteomes" id="UP001595722"/>
    </source>
</evidence>
<keyword evidence="1" id="KW-1133">Transmembrane helix</keyword>
<feature type="transmembrane region" description="Helical" evidence="1">
    <location>
        <begin position="76"/>
        <end position="94"/>
    </location>
</feature>
<organism evidence="2 3">
    <name type="scientific">Bacterioplanoides pacificum</name>
    <dbReference type="NCBI Taxonomy" id="1171596"/>
    <lineage>
        <taxon>Bacteria</taxon>
        <taxon>Pseudomonadati</taxon>
        <taxon>Pseudomonadota</taxon>
        <taxon>Gammaproteobacteria</taxon>
        <taxon>Oceanospirillales</taxon>
        <taxon>Oceanospirillaceae</taxon>
        <taxon>Bacterioplanoides</taxon>
    </lineage>
</organism>
<comment type="caution">
    <text evidence="2">The sequence shown here is derived from an EMBL/GenBank/DDBJ whole genome shotgun (WGS) entry which is preliminary data.</text>
</comment>
<gene>
    <name evidence="2" type="ORF">ACFOMG_12045</name>
</gene>
<protein>
    <submittedName>
        <fullName evidence="2">DUF2069 domain-containing protein</fullName>
    </submittedName>
</protein>
<dbReference type="EMBL" id="JBHRYB010000013">
    <property type="protein sequence ID" value="MFC3680831.1"/>
    <property type="molecule type" value="Genomic_DNA"/>
</dbReference>
<keyword evidence="3" id="KW-1185">Reference proteome</keyword>
<accession>A0ABV7VTD3</accession>